<dbReference type="SUPFAM" id="SSF110849">
    <property type="entry name" value="ParB/Sulfiredoxin"/>
    <property type="match status" value="1"/>
</dbReference>
<dbReference type="GO" id="GO:0008170">
    <property type="term" value="F:N-methyltransferase activity"/>
    <property type="evidence" value="ECO:0007669"/>
    <property type="project" value="InterPro"/>
</dbReference>
<dbReference type="EC" id="2.1.1.113" evidence="2"/>
<sequence length="417" mass="48641">MKIEKISLEKLNPAKYNPRVELQKEDERYQRIKASIQEFGLVDPIIVNSKTMTIIGGHQRYNILKDLGMKDADCVLLELTEKQEKRLNLSLNKNSGLWDETKLEELFEELNLSDEELFATGFTEEEITDLLKNNEEIQDDNFDVKEALKEVEKKTITKMGDIWKLGNNRLMCGDSTNRDDVKRLLNGEKIKCLFTSPPYNMGANLYENYTDNLESKKYIDFNINVVMTWIEHLKGYLFWNISYNKNTRWEFIEILYRMIKESGLRYMELIVWDKGHGMPIVSKDMLTRQYEDILMLGDDASISNDMELYYLGTTEQRGYFNKKKGKGITNYWRIGTGNTQLDNHKACFPVELPARAIELTTDKNDVVVDCFGGSGTTLIAAEQMQRRCYMMELDPQYCDVIIKRWEKLTGKKAELID</sequence>
<dbReference type="InterPro" id="IPR017985">
    <property type="entry name" value="MeTrfase_CN4_CS"/>
</dbReference>
<evidence type="ECO:0000256" key="5">
    <source>
        <dbReference type="ARBA" id="ARBA00022691"/>
    </source>
</evidence>
<feature type="domain" description="ParB-like N-terminal" evidence="9">
    <location>
        <begin position="4"/>
        <end position="93"/>
    </location>
</feature>
<dbReference type="PIRSF" id="PIRSF036758">
    <property type="entry name" value="Aden_M_ParB"/>
    <property type="match status" value="1"/>
</dbReference>
<keyword evidence="7" id="KW-0238">DNA-binding</keyword>
<dbReference type="InterPro" id="IPR003115">
    <property type="entry name" value="ParB_N"/>
</dbReference>
<dbReference type="GO" id="GO:0032259">
    <property type="term" value="P:methylation"/>
    <property type="evidence" value="ECO:0007669"/>
    <property type="project" value="UniProtKB-KW"/>
</dbReference>
<dbReference type="PANTHER" id="PTHR33375">
    <property type="entry name" value="CHROMOSOME-PARTITIONING PROTEIN PARB-RELATED"/>
    <property type="match status" value="1"/>
</dbReference>
<dbReference type="PROSITE" id="PS00093">
    <property type="entry name" value="N4_MTASE"/>
    <property type="match status" value="1"/>
</dbReference>
<dbReference type="InterPro" id="IPR036086">
    <property type="entry name" value="ParB/Sulfiredoxin_sf"/>
</dbReference>
<keyword evidence="6" id="KW-0680">Restriction system</keyword>
<reference evidence="10" key="1">
    <citation type="journal article" date="2021" name="Proc. Natl. Acad. Sci. U.S.A.">
        <title>A Catalog of Tens of Thousands of Viruses from Human Metagenomes Reveals Hidden Associations with Chronic Diseases.</title>
        <authorList>
            <person name="Tisza M.J."/>
            <person name="Buck C.B."/>
        </authorList>
    </citation>
    <scope>NUCLEOTIDE SEQUENCE</scope>
    <source>
        <strain evidence="10">Cthh925</strain>
    </source>
</reference>
<dbReference type="Gene3D" id="3.40.50.150">
    <property type="entry name" value="Vaccinia Virus protein VP39"/>
    <property type="match status" value="1"/>
</dbReference>
<dbReference type="EMBL" id="BK015200">
    <property type="protein sequence ID" value="DAD95760.1"/>
    <property type="molecule type" value="Genomic_DNA"/>
</dbReference>
<dbReference type="GO" id="GO:0009307">
    <property type="term" value="P:DNA restriction-modification system"/>
    <property type="evidence" value="ECO:0007669"/>
    <property type="project" value="UniProtKB-KW"/>
</dbReference>
<evidence type="ECO:0000256" key="3">
    <source>
        <dbReference type="ARBA" id="ARBA00022603"/>
    </source>
</evidence>
<evidence type="ECO:0000256" key="1">
    <source>
        <dbReference type="ARBA" id="ARBA00010203"/>
    </source>
</evidence>
<keyword evidence="3 10" id="KW-0489">Methyltransferase</keyword>
<dbReference type="InterPro" id="IPR002941">
    <property type="entry name" value="DNA_methylase_N4/N6"/>
</dbReference>
<organism evidence="10">
    <name type="scientific">Siphoviridae sp. cthh925</name>
    <dbReference type="NCBI Taxonomy" id="2826425"/>
    <lineage>
        <taxon>Viruses</taxon>
        <taxon>Duplodnaviria</taxon>
        <taxon>Heunggongvirae</taxon>
        <taxon>Uroviricota</taxon>
        <taxon>Caudoviricetes</taxon>
    </lineage>
</organism>
<comment type="catalytic activity">
    <reaction evidence="8">
        <text>a 2'-deoxycytidine in DNA + S-adenosyl-L-methionine = an N(4)-methyl-2'-deoxycytidine in DNA + S-adenosyl-L-homocysteine + H(+)</text>
        <dbReference type="Rhea" id="RHEA:16857"/>
        <dbReference type="Rhea" id="RHEA-COMP:11369"/>
        <dbReference type="Rhea" id="RHEA-COMP:13674"/>
        <dbReference type="ChEBI" id="CHEBI:15378"/>
        <dbReference type="ChEBI" id="CHEBI:57856"/>
        <dbReference type="ChEBI" id="CHEBI:59789"/>
        <dbReference type="ChEBI" id="CHEBI:85452"/>
        <dbReference type="ChEBI" id="CHEBI:137933"/>
        <dbReference type="EC" id="2.1.1.113"/>
    </reaction>
</comment>
<dbReference type="CDD" id="cd16401">
    <property type="entry name" value="ParB_N_like_MT"/>
    <property type="match status" value="1"/>
</dbReference>
<name>A0A8S5NNG2_9CAUD</name>
<comment type="similarity">
    <text evidence="1">Belongs to the N(4)/N(6)-methyltransferase family. N(4) subfamily.</text>
</comment>
<keyword evidence="4" id="KW-0808">Transferase</keyword>
<dbReference type="InterPro" id="IPR050336">
    <property type="entry name" value="Chromosome_partition/occlusion"/>
</dbReference>
<evidence type="ECO:0000256" key="6">
    <source>
        <dbReference type="ARBA" id="ARBA00022747"/>
    </source>
</evidence>
<evidence type="ECO:0000256" key="7">
    <source>
        <dbReference type="ARBA" id="ARBA00023125"/>
    </source>
</evidence>
<dbReference type="SMART" id="SM00470">
    <property type="entry name" value="ParB"/>
    <property type="match status" value="1"/>
</dbReference>
<dbReference type="Pfam" id="PF02195">
    <property type="entry name" value="ParB_N"/>
    <property type="match status" value="1"/>
</dbReference>
<protein>
    <recommendedName>
        <fullName evidence="2">site-specific DNA-methyltransferase (cytosine-N(4)-specific)</fullName>
        <ecNumber evidence="2">2.1.1.113</ecNumber>
    </recommendedName>
</protein>
<dbReference type="InterPro" id="IPR029063">
    <property type="entry name" value="SAM-dependent_MTases_sf"/>
</dbReference>
<dbReference type="GO" id="GO:0045881">
    <property type="term" value="P:positive regulation of sporulation resulting in formation of a cellular spore"/>
    <property type="evidence" value="ECO:0007669"/>
    <property type="project" value="TreeGrafter"/>
</dbReference>
<dbReference type="PANTHER" id="PTHR33375:SF1">
    <property type="entry name" value="CHROMOSOME-PARTITIONING PROTEIN PARB-RELATED"/>
    <property type="match status" value="1"/>
</dbReference>
<dbReference type="GO" id="GO:0015667">
    <property type="term" value="F:site-specific DNA-methyltransferase (cytosine-N4-specific) activity"/>
    <property type="evidence" value="ECO:0007669"/>
    <property type="project" value="UniProtKB-EC"/>
</dbReference>
<proteinExistence type="inferred from homology"/>
<dbReference type="Pfam" id="PF01555">
    <property type="entry name" value="N6_N4_Mtase"/>
    <property type="match status" value="1"/>
</dbReference>
<accession>A0A8S5NNG2</accession>
<dbReference type="SUPFAM" id="SSF53335">
    <property type="entry name" value="S-adenosyl-L-methionine-dependent methyltransferases"/>
    <property type="match status" value="1"/>
</dbReference>
<evidence type="ECO:0000313" key="10">
    <source>
        <dbReference type="EMBL" id="DAD95760.1"/>
    </source>
</evidence>
<evidence type="ECO:0000259" key="9">
    <source>
        <dbReference type="SMART" id="SM00470"/>
    </source>
</evidence>
<keyword evidence="5" id="KW-0949">S-adenosyl-L-methionine</keyword>
<dbReference type="GO" id="GO:0007059">
    <property type="term" value="P:chromosome segregation"/>
    <property type="evidence" value="ECO:0007669"/>
    <property type="project" value="TreeGrafter"/>
</dbReference>
<dbReference type="InterPro" id="IPR015840">
    <property type="entry name" value="DNA_MeTrfase_ParB"/>
</dbReference>
<evidence type="ECO:0000256" key="2">
    <source>
        <dbReference type="ARBA" id="ARBA00012185"/>
    </source>
</evidence>
<dbReference type="Gene3D" id="3.90.1530.10">
    <property type="entry name" value="Conserved hypothetical protein from pyrococcus furiosus pfu- 392566-001, ParB domain"/>
    <property type="match status" value="1"/>
</dbReference>
<dbReference type="InterPro" id="IPR001091">
    <property type="entry name" value="RM_Methyltransferase"/>
</dbReference>
<dbReference type="PRINTS" id="PR00508">
    <property type="entry name" value="S21N4MTFRASE"/>
</dbReference>
<evidence type="ECO:0000256" key="8">
    <source>
        <dbReference type="ARBA" id="ARBA00049120"/>
    </source>
</evidence>
<dbReference type="GO" id="GO:0003677">
    <property type="term" value="F:DNA binding"/>
    <property type="evidence" value="ECO:0007669"/>
    <property type="project" value="UniProtKB-KW"/>
</dbReference>
<evidence type="ECO:0000256" key="4">
    <source>
        <dbReference type="ARBA" id="ARBA00022679"/>
    </source>
</evidence>